<evidence type="ECO:0000313" key="2">
    <source>
        <dbReference type="Proteomes" id="UP000619545"/>
    </source>
</evidence>
<proteinExistence type="predicted"/>
<protein>
    <submittedName>
        <fullName evidence="1">DNA polymerase subunit beta</fullName>
    </submittedName>
</protein>
<dbReference type="Proteomes" id="UP000619545">
    <property type="component" value="Unassembled WGS sequence"/>
</dbReference>
<dbReference type="OMA" id="FTHTYAG"/>
<dbReference type="AlphaFoldDB" id="A0A832T9V7"/>
<gene>
    <name evidence="1" type="ORF">HA336_02905</name>
</gene>
<dbReference type="RefSeq" id="WP_011018981.1">
    <property type="nucleotide sequence ID" value="NZ_DUJS01000002.1"/>
</dbReference>
<evidence type="ECO:0000313" key="1">
    <source>
        <dbReference type="EMBL" id="HII70166.1"/>
    </source>
</evidence>
<dbReference type="EMBL" id="DUJS01000002">
    <property type="protein sequence ID" value="HII70166.1"/>
    <property type="molecule type" value="Genomic_DNA"/>
</dbReference>
<sequence>MYPMLRDFLVTEDAVFSVISYVHPEDGFLALMRYVKDPEGDRIRRPTGERYRKVSFEESFEILRERHPEYVRKVRGDFYDQVVPPEDVVEHLHPRDRMERILEEPRDDLEEMAARAVLELAEDSGVPESRFGVTGSLLPELHDPAESDLDLVVYGVQEFLAVRDAILRIQETGEGRDLLRALDYDQWERVYRRRSPELDFEEFLRHELRKGNRVVIGDRVCDVLLVRDESELSDVRWEEFETVEENVRLVCEVLDDSLAFDYPARWRVEAVESDTEEGYEVTEVRSYTHTYVGQAFEGEVIEVSGKLERERNSGELIAIVGSSREAEGEWIRVLKDQR</sequence>
<comment type="caution">
    <text evidence="1">The sequence shown here is derived from an EMBL/GenBank/DDBJ whole genome shotgun (WGS) entry which is preliminary data.</text>
</comment>
<reference evidence="1" key="1">
    <citation type="journal article" date="2020" name="bioRxiv">
        <title>A rank-normalized archaeal taxonomy based on genome phylogeny resolves widespread incomplete and uneven classifications.</title>
        <authorList>
            <person name="Rinke C."/>
            <person name="Chuvochina M."/>
            <person name="Mussig A.J."/>
            <person name="Chaumeil P.-A."/>
            <person name="Waite D.W."/>
            <person name="Whitman W.B."/>
            <person name="Parks D.H."/>
            <person name="Hugenholtz P."/>
        </authorList>
    </citation>
    <scope>NUCLEOTIDE SEQUENCE</scope>
    <source>
        <strain evidence="1">UBA8853</strain>
    </source>
</reference>
<accession>A0A832T9V7</accession>
<organism evidence="1 2">
    <name type="scientific">Methanopyrus kandleri</name>
    <dbReference type="NCBI Taxonomy" id="2320"/>
    <lineage>
        <taxon>Archaea</taxon>
        <taxon>Methanobacteriati</taxon>
        <taxon>Methanobacteriota</taxon>
        <taxon>Methanomada group</taxon>
        <taxon>Methanopyri</taxon>
        <taxon>Methanopyrales</taxon>
        <taxon>Methanopyraceae</taxon>
        <taxon>Methanopyrus</taxon>
    </lineage>
</organism>
<dbReference type="GeneID" id="1476712"/>
<name>A0A832T9V7_9EURY</name>